<reference evidence="1 2" key="1">
    <citation type="submission" date="2016-10" db="EMBL/GenBank/DDBJ databases">
        <authorList>
            <person name="de Groot N.N."/>
        </authorList>
    </citation>
    <scope>NUCLEOTIDE SEQUENCE [LARGE SCALE GENOMIC DNA]</scope>
    <source>
        <strain evidence="1 2">DSM 19938</strain>
    </source>
</reference>
<dbReference type="Proteomes" id="UP000199532">
    <property type="component" value="Unassembled WGS sequence"/>
</dbReference>
<proteinExistence type="predicted"/>
<organism evidence="1 2">
    <name type="scientific">Dyadobacter koreensis</name>
    <dbReference type="NCBI Taxonomy" id="408657"/>
    <lineage>
        <taxon>Bacteria</taxon>
        <taxon>Pseudomonadati</taxon>
        <taxon>Bacteroidota</taxon>
        <taxon>Cytophagia</taxon>
        <taxon>Cytophagales</taxon>
        <taxon>Spirosomataceae</taxon>
        <taxon>Dyadobacter</taxon>
    </lineage>
</organism>
<evidence type="ECO:0000313" key="2">
    <source>
        <dbReference type="Proteomes" id="UP000199532"/>
    </source>
</evidence>
<sequence length="104" mass="11937">MIYKDVDGHESAPYNIDIEFSAVEYLDIPKSLSGISINEIKDRIPKKFSKYTSSSGLKIYEIKSNAKIYYILAGGYRIGKNEWELEDRISNMELEYDEILASSI</sequence>
<dbReference type="AlphaFoldDB" id="A0A1H6XH53"/>
<protein>
    <submittedName>
        <fullName evidence="1">Uncharacterized protein</fullName>
    </submittedName>
</protein>
<dbReference type="EMBL" id="FNXY01000006">
    <property type="protein sequence ID" value="SEJ26017.1"/>
    <property type="molecule type" value="Genomic_DNA"/>
</dbReference>
<accession>A0A1H6XH53</accession>
<gene>
    <name evidence="1" type="ORF">SAMN04487995_3818</name>
</gene>
<keyword evidence="2" id="KW-1185">Reference proteome</keyword>
<name>A0A1H6XH53_9BACT</name>
<dbReference type="STRING" id="408657.SAMN04487995_3818"/>
<evidence type="ECO:0000313" key="1">
    <source>
        <dbReference type="EMBL" id="SEJ26017.1"/>
    </source>
</evidence>